<evidence type="ECO:0000313" key="1">
    <source>
        <dbReference type="EMBL" id="KAF7336128.1"/>
    </source>
</evidence>
<dbReference type="EMBL" id="JACAZI010000023">
    <property type="protein sequence ID" value="KAF7336128.1"/>
    <property type="molecule type" value="Genomic_DNA"/>
</dbReference>
<accession>A0A8H6X7Z9</accession>
<evidence type="ECO:0000313" key="2">
    <source>
        <dbReference type="Proteomes" id="UP000620124"/>
    </source>
</evidence>
<comment type="caution">
    <text evidence="1">The sequence shown here is derived from an EMBL/GenBank/DDBJ whole genome shotgun (WGS) entry which is preliminary data.</text>
</comment>
<organism evidence="1 2">
    <name type="scientific">Mycena venus</name>
    <dbReference type="NCBI Taxonomy" id="2733690"/>
    <lineage>
        <taxon>Eukaryota</taxon>
        <taxon>Fungi</taxon>
        <taxon>Dikarya</taxon>
        <taxon>Basidiomycota</taxon>
        <taxon>Agaricomycotina</taxon>
        <taxon>Agaricomycetes</taxon>
        <taxon>Agaricomycetidae</taxon>
        <taxon>Agaricales</taxon>
        <taxon>Marasmiineae</taxon>
        <taxon>Mycenaceae</taxon>
        <taxon>Mycena</taxon>
    </lineage>
</organism>
<dbReference type="OrthoDB" id="2954407at2759"/>
<dbReference type="AlphaFoldDB" id="A0A8H6X7Z9"/>
<keyword evidence="2" id="KW-1185">Reference proteome</keyword>
<gene>
    <name evidence="1" type="ORF">MVEN_02160000</name>
</gene>
<dbReference type="Proteomes" id="UP000620124">
    <property type="component" value="Unassembled WGS sequence"/>
</dbReference>
<sequence length="257" mass="29264">MENGWTRYRACDIGKRTLRLHLWYWNLECWLSQANYVFGRHQISENFQDYVVVDDIAFEICLSAECHSPGYLFVAPVKDFETGPSSFRWPDYPLYWSLDASGGKRLSAEAADELGFPALQLNTSIGGKFWDTDIYAGLFRFHHGKGFDPTSDEVARHLGDQLYQVSGKTDCQVGQEDEEGLISVYAEDKQLEPFTSHDEPPPAFGLTMYLQMTLIKQCFWSGMSLIFSCTLVVSMDDRNFCGIPRVFLLQNLCSPPS</sequence>
<proteinExistence type="predicted"/>
<protein>
    <submittedName>
        <fullName evidence="1">Uncharacterized protein</fullName>
    </submittedName>
</protein>
<name>A0A8H6X7Z9_9AGAR</name>
<reference evidence="1" key="1">
    <citation type="submission" date="2020-05" db="EMBL/GenBank/DDBJ databases">
        <title>Mycena genomes resolve the evolution of fungal bioluminescence.</title>
        <authorList>
            <person name="Tsai I.J."/>
        </authorList>
    </citation>
    <scope>NUCLEOTIDE SEQUENCE</scope>
    <source>
        <strain evidence="1">CCC161011</strain>
    </source>
</reference>